<dbReference type="GO" id="GO:0008235">
    <property type="term" value="F:metalloexopeptidase activity"/>
    <property type="evidence" value="ECO:0007669"/>
    <property type="project" value="TreeGrafter"/>
</dbReference>
<dbReference type="GeneID" id="84020907"/>
<dbReference type="AlphaFoldDB" id="A0A7T3ES23"/>
<dbReference type="RefSeq" id="WP_111726738.1">
    <property type="nucleotide sequence ID" value="NZ_CP065726.1"/>
</dbReference>
<feature type="domain" description="NlpC/P60" evidence="8">
    <location>
        <begin position="91"/>
        <end position="227"/>
    </location>
</feature>
<organism evidence="9 10">
    <name type="scientific">Neisseria cinerea</name>
    <dbReference type="NCBI Taxonomy" id="483"/>
    <lineage>
        <taxon>Bacteria</taxon>
        <taxon>Pseudomonadati</taxon>
        <taxon>Pseudomonadota</taxon>
        <taxon>Betaproteobacteria</taxon>
        <taxon>Neisseriales</taxon>
        <taxon>Neisseriaceae</taxon>
        <taxon>Neisseria</taxon>
    </lineage>
</organism>
<dbReference type="Gene3D" id="3.40.140.10">
    <property type="entry name" value="Cytidine Deaminase, domain 2"/>
    <property type="match status" value="1"/>
</dbReference>
<dbReference type="InterPro" id="IPR028090">
    <property type="entry name" value="JAB_dom_prok"/>
</dbReference>
<dbReference type="SUPFAM" id="SSF54001">
    <property type="entry name" value="Cysteine proteinases"/>
    <property type="match status" value="1"/>
</dbReference>
<dbReference type="PROSITE" id="PS51935">
    <property type="entry name" value="NLPC_P60"/>
    <property type="match status" value="1"/>
</dbReference>
<dbReference type="InterPro" id="IPR038765">
    <property type="entry name" value="Papain-like_cys_pep_sf"/>
</dbReference>
<reference evidence="9 10" key="1">
    <citation type="submission" date="2020-12" db="EMBL/GenBank/DDBJ databases">
        <title>FDA dAtabase for Regulatory Grade micrObial Sequences (FDA-ARGOS): Supporting development and validation of Infectious Disease Dx tests.</title>
        <authorList>
            <person name="Sproer C."/>
            <person name="Gronow S."/>
            <person name="Severitt S."/>
            <person name="Schroder I."/>
            <person name="Tallon L."/>
            <person name="Sadzewicz L."/>
            <person name="Zhao X."/>
            <person name="Boylan J."/>
            <person name="Ott S."/>
            <person name="Bowen H."/>
            <person name="Vavikolanu K."/>
            <person name="Mehta A."/>
            <person name="Aluvathingal J."/>
            <person name="Nadendla S."/>
            <person name="Lowell S."/>
            <person name="Myers T."/>
            <person name="Yan Y."/>
            <person name="Sichtig H."/>
        </authorList>
    </citation>
    <scope>NUCLEOTIDE SEQUENCE [LARGE SCALE GENOMIC DNA]</scope>
    <source>
        <strain evidence="9 10">FDAARGOS_871</strain>
    </source>
</reference>
<evidence type="ECO:0000256" key="4">
    <source>
        <dbReference type="ARBA" id="ARBA00022801"/>
    </source>
</evidence>
<evidence type="ECO:0000256" key="6">
    <source>
        <dbReference type="ARBA" id="ARBA00022833"/>
    </source>
</evidence>
<dbReference type="EMBL" id="CP065726">
    <property type="protein sequence ID" value="QPT37467.1"/>
    <property type="molecule type" value="Genomic_DNA"/>
</dbReference>
<evidence type="ECO:0000256" key="2">
    <source>
        <dbReference type="ARBA" id="ARBA00022670"/>
    </source>
</evidence>
<keyword evidence="5" id="KW-0788">Thiol protease</keyword>
<sequence length="248" mass="27051">MVLDGDLKQALLDAASAAMPSEMCGLLVESGGRLSFVQTDNAAVNPQTDFEISPAEWMRAEAAGSVAAVVHSHVDAPLFLSGADRKMQVQTGLPWVLVADGLVRVFRCCPHLRGRRFDYGLADCGALVRDAYMLMGLDFPDCTRSDMDIDASTGVLPGHLSECGFVRVSDGIVPGDVLTVSYAGDENHALLVLPDGMLLHHAYGHLSRREVLTQWWRDRVVGVWRHPRFLPDMMQAVANDLNHAETVL</sequence>
<dbReference type="GO" id="GO:0008270">
    <property type="term" value="F:zinc ion binding"/>
    <property type="evidence" value="ECO:0007669"/>
    <property type="project" value="TreeGrafter"/>
</dbReference>
<dbReference type="PANTHER" id="PTHR34858:SF1">
    <property type="entry name" value="CYSO-CYSTEINE PEPTIDASE"/>
    <property type="match status" value="1"/>
</dbReference>
<dbReference type="InterPro" id="IPR051929">
    <property type="entry name" value="VirAsm_ModProt"/>
</dbReference>
<dbReference type="PANTHER" id="PTHR34858">
    <property type="entry name" value="CYSO-CYSTEINE PEPTIDASE"/>
    <property type="match status" value="1"/>
</dbReference>
<accession>A0A7T3ES23</accession>
<dbReference type="GO" id="GO:0008234">
    <property type="term" value="F:cysteine-type peptidase activity"/>
    <property type="evidence" value="ECO:0007669"/>
    <property type="project" value="UniProtKB-KW"/>
</dbReference>
<evidence type="ECO:0000313" key="9">
    <source>
        <dbReference type="EMBL" id="QPT37467.1"/>
    </source>
</evidence>
<dbReference type="CDD" id="cd08073">
    <property type="entry name" value="MPN_NLPC_P60"/>
    <property type="match status" value="1"/>
</dbReference>
<evidence type="ECO:0000256" key="5">
    <source>
        <dbReference type="ARBA" id="ARBA00022807"/>
    </source>
</evidence>
<gene>
    <name evidence="9" type="ORF">I6G28_05870</name>
</gene>
<dbReference type="Pfam" id="PF00877">
    <property type="entry name" value="NLPC_P60"/>
    <property type="match status" value="1"/>
</dbReference>
<evidence type="ECO:0000256" key="1">
    <source>
        <dbReference type="ARBA" id="ARBA00007074"/>
    </source>
</evidence>
<dbReference type="Proteomes" id="UP000594865">
    <property type="component" value="Chromosome"/>
</dbReference>
<dbReference type="Pfam" id="PF14464">
    <property type="entry name" value="Prok-JAB"/>
    <property type="match status" value="1"/>
</dbReference>
<keyword evidence="10" id="KW-1185">Reference proteome</keyword>
<name>A0A7T3ES23_NEICI</name>
<keyword evidence="2" id="KW-0645">Protease</keyword>
<keyword evidence="7" id="KW-0482">Metalloprotease</keyword>
<keyword evidence="4" id="KW-0378">Hydrolase</keyword>
<dbReference type="GO" id="GO:0006508">
    <property type="term" value="P:proteolysis"/>
    <property type="evidence" value="ECO:0007669"/>
    <property type="project" value="UniProtKB-KW"/>
</dbReference>
<dbReference type="SUPFAM" id="SSF102712">
    <property type="entry name" value="JAB1/MPN domain"/>
    <property type="match status" value="1"/>
</dbReference>
<evidence type="ECO:0000256" key="7">
    <source>
        <dbReference type="ARBA" id="ARBA00023049"/>
    </source>
</evidence>
<dbReference type="InterPro" id="IPR000064">
    <property type="entry name" value="NLP_P60_dom"/>
</dbReference>
<proteinExistence type="inferred from homology"/>
<evidence type="ECO:0000256" key="3">
    <source>
        <dbReference type="ARBA" id="ARBA00022723"/>
    </source>
</evidence>
<comment type="similarity">
    <text evidence="1">Belongs to the peptidase C40 family.</text>
</comment>
<keyword evidence="3" id="KW-0479">Metal-binding</keyword>
<evidence type="ECO:0000313" key="10">
    <source>
        <dbReference type="Proteomes" id="UP000594865"/>
    </source>
</evidence>
<evidence type="ECO:0000259" key="8">
    <source>
        <dbReference type="PROSITE" id="PS51935"/>
    </source>
</evidence>
<keyword evidence="6" id="KW-0862">Zinc</keyword>
<protein>
    <submittedName>
        <fullName evidence="9">C40 family peptidase</fullName>
    </submittedName>
</protein>